<evidence type="ECO:0000256" key="2">
    <source>
        <dbReference type="ARBA" id="ARBA00001946"/>
    </source>
</evidence>
<keyword evidence="6" id="KW-0645">Protease</keyword>
<comment type="caution">
    <text evidence="10">The sequence shown here is derived from an EMBL/GenBank/DDBJ whole genome shotgun (WGS) entry which is preliminary data.</text>
</comment>
<dbReference type="Gene3D" id="3.40.1830.10">
    <property type="entry name" value="Thermophilic metalloprotease (M29)"/>
    <property type="match status" value="1"/>
</dbReference>
<organism evidence="10 11">
    <name type="scientific">Anaerotignum faecicola</name>
    <dbReference type="NCBI Taxonomy" id="2358141"/>
    <lineage>
        <taxon>Bacteria</taxon>
        <taxon>Bacillati</taxon>
        <taxon>Bacillota</taxon>
        <taxon>Clostridia</taxon>
        <taxon>Lachnospirales</taxon>
        <taxon>Anaerotignaceae</taxon>
        <taxon>Anaerotignum</taxon>
    </lineage>
</organism>
<evidence type="ECO:0000256" key="3">
    <source>
        <dbReference type="ARBA" id="ARBA00001947"/>
    </source>
</evidence>
<evidence type="ECO:0000313" key="11">
    <source>
        <dbReference type="Proteomes" id="UP000287361"/>
    </source>
</evidence>
<keyword evidence="8" id="KW-0378">Hydrolase</keyword>
<keyword evidence="7" id="KW-0479">Metal-binding</keyword>
<comment type="similarity">
    <text evidence="4">Belongs to the peptidase M29 family.</text>
</comment>
<gene>
    <name evidence="10" type="primary">ampS</name>
    <name evidence="10" type="ORF">KGMB03357_19990</name>
</gene>
<evidence type="ECO:0000256" key="6">
    <source>
        <dbReference type="ARBA" id="ARBA00022670"/>
    </source>
</evidence>
<dbReference type="SUPFAM" id="SSF144052">
    <property type="entry name" value="Thermophilic metalloprotease-like"/>
    <property type="match status" value="1"/>
</dbReference>
<dbReference type="Proteomes" id="UP000287361">
    <property type="component" value="Unassembled WGS sequence"/>
</dbReference>
<evidence type="ECO:0000256" key="1">
    <source>
        <dbReference type="ARBA" id="ARBA00001941"/>
    </source>
</evidence>
<dbReference type="EMBL" id="BHVZ01000014">
    <property type="protein sequence ID" value="GCB30338.1"/>
    <property type="molecule type" value="Genomic_DNA"/>
</dbReference>
<comment type="cofactor">
    <cofactor evidence="1">
        <name>Co(2+)</name>
        <dbReference type="ChEBI" id="CHEBI:48828"/>
    </cofactor>
</comment>
<evidence type="ECO:0000256" key="9">
    <source>
        <dbReference type="ARBA" id="ARBA00023049"/>
    </source>
</evidence>
<comment type="cofactor">
    <cofactor evidence="2">
        <name>Mg(2+)</name>
        <dbReference type="ChEBI" id="CHEBI:18420"/>
    </cofactor>
</comment>
<dbReference type="PANTHER" id="PTHR34448:SF1">
    <property type="entry name" value="BLL6088 PROTEIN"/>
    <property type="match status" value="1"/>
</dbReference>
<comment type="cofactor">
    <cofactor evidence="3">
        <name>Zn(2+)</name>
        <dbReference type="ChEBI" id="CHEBI:29105"/>
    </cofactor>
</comment>
<evidence type="ECO:0000256" key="4">
    <source>
        <dbReference type="ARBA" id="ARBA00008236"/>
    </source>
</evidence>
<proteinExistence type="inferred from homology"/>
<sequence length="371" mass="42284">MDERIKTLAYNLVHFSCKLEKGEKVWISCNGVHPLPLVKQIIKETYRVGAIPFVKMMTNSLERELLLGATEEQQKIMAEVDCRLMEQMDAFIGVRGEDNLTEQYDVPTEKIDIQNRLYDDPVHHQIRVPHTKWVVLRYPTNAMAQSAKTSLEDFEDFYFNVCNLDYGKMGDAMEHLVELMNKTDRVRLVARDTDISFSIKDIPAIKCAGGCNIPDGEVYTAPVRDSINGVITYNTPSEYNGFTFENVRLTFKDGKIVDCDGNDKERLEKVFNTDEGARYVGEFAIGVNPYITKPMNNILFDEKIAGSIHFTPGNCYEDAPNGNKSAIHWDLVLIMTPEYGGGEIWFDDVLIRKDGRFLLPELECLNPENLK</sequence>
<reference evidence="10 11" key="1">
    <citation type="submission" date="2018-10" db="EMBL/GenBank/DDBJ databases">
        <title>Draft Genome Sequence of Anaerotignum sp. KCTC 15736.</title>
        <authorList>
            <person name="Choi S.H."/>
            <person name="Kim J.S."/>
            <person name="Kang S.W."/>
            <person name="Lee J.S."/>
            <person name="Park S.H."/>
        </authorList>
    </citation>
    <scope>NUCLEOTIDE SEQUENCE [LARGE SCALE GENOMIC DNA]</scope>
    <source>
        <strain evidence="10 11">KCTC 15736</strain>
    </source>
</reference>
<evidence type="ECO:0000256" key="8">
    <source>
        <dbReference type="ARBA" id="ARBA00022801"/>
    </source>
</evidence>
<keyword evidence="9" id="KW-0482">Metalloprotease</keyword>
<dbReference type="GO" id="GO:0006508">
    <property type="term" value="P:proteolysis"/>
    <property type="evidence" value="ECO:0007669"/>
    <property type="project" value="UniProtKB-KW"/>
</dbReference>
<dbReference type="GO" id="GO:0008237">
    <property type="term" value="F:metallopeptidase activity"/>
    <property type="evidence" value="ECO:0007669"/>
    <property type="project" value="UniProtKB-KW"/>
</dbReference>
<keyword evidence="11" id="KW-1185">Reference proteome</keyword>
<dbReference type="InterPro" id="IPR035097">
    <property type="entry name" value="M29_N-terminal"/>
</dbReference>
<accession>A0A401LFL7</accession>
<dbReference type="Pfam" id="PF02073">
    <property type="entry name" value="Peptidase_M29"/>
    <property type="match status" value="1"/>
</dbReference>
<dbReference type="InterPro" id="IPR052170">
    <property type="entry name" value="M29_Exopeptidase"/>
</dbReference>
<dbReference type="GO" id="GO:0046872">
    <property type="term" value="F:metal ion binding"/>
    <property type="evidence" value="ECO:0007669"/>
    <property type="project" value="UniProtKB-KW"/>
</dbReference>
<dbReference type="AlphaFoldDB" id="A0A401LFL7"/>
<protein>
    <submittedName>
        <fullName evidence="10">Aminopeptidase</fullName>
    </submittedName>
</protein>
<dbReference type="OrthoDB" id="9803993at2"/>
<evidence type="ECO:0000313" key="10">
    <source>
        <dbReference type="EMBL" id="GCB30338.1"/>
    </source>
</evidence>
<evidence type="ECO:0000256" key="5">
    <source>
        <dbReference type="ARBA" id="ARBA00022438"/>
    </source>
</evidence>
<evidence type="ECO:0000256" key="7">
    <source>
        <dbReference type="ARBA" id="ARBA00022723"/>
    </source>
</evidence>
<name>A0A401LFL7_9FIRM</name>
<dbReference type="PANTHER" id="PTHR34448">
    <property type="entry name" value="AMINOPEPTIDASE"/>
    <property type="match status" value="1"/>
</dbReference>
<dbReference type="GO" id="GO:0004177">
    <property type="term" value="F:aminopeptidase activity"/>
    <property type="evidence" value="ECO:0007669"/>
    <property type="project" value="UniProtKB-KW"/>
</dbReference>
<dbReference type="InterPro" id="IPR000787">
    <property type="entry name" value="Peptidase_M29"/>
</dbReference>
<keyword evidence="5 10" id="KW-0031">Aminopeptidase</keyword>